<evidence type="ECO:0000313" key="7">
    <source>
        <dbReference type="EMBL" id="OWF40905.1"/>
    </source>
</evidence>
<dbReference type="PROSITE" id="PS50082">
    <property type="entry name" value="WD_REPEATS_2"/>
    <property type="match status" value="5"/>
</dbReference>
<dbReference type="Pfam" id="PF00400">
    <property type="entry name" value="WD40"/>
    <property type="match status" value="5"/>
</dbReference>
<dbReference type="SUPFAM" id="SSF50978">
    <property type="entry name" value="WD40 repeat-like"/>
    <property type="match status" value="1"/>
</dbReference>
<accession>A0A210PWQ8</accession>
<dbReference type="CDD" id="cd00200">
    <property type="entry name" value="WD40"/>
    <property type="match status" value="1"/>
</dbReference>
<dbReference type="Pfam" id="PF08614">
    <property type="entry name" value="ATG16"/>
    <property type="match status" value="1"/>
</dbReference>
<keyword evidence="3" id="KW-0677">Repeat</keyword>
<dbReference type="PRINTS" id="PR00320">
    <property type="entry name" value="GPROTEINBRPT"/>
</dbReference>
<feature type="repeat" description="WD" evidence="4">
    <location>
        <begin position="307"/>
        <end position="348"/>
    </location>
</feature>
<evidence type="ECO:0000256" key="3">
    <source>
        <dbReference type="ARBA" id="ARBA00022737"/>
    </source>
</evidence>
<feature type="repeat" description="WD" evidence="4">
    <location>
        <begin position="349"/>
        <end position="390"/>
    </location>
</feature>
<dbReference type="InterPro" id="IPR001680">
    <property type="entry name" value="WD40_rpt"/>
</dbReference>
<keyword evidence="5" id="KW-0175">Coiled coil</keyword>
<keyword evidence="2 4" id="KW-0853">WD repeat</keyword>
<dbReference type="InterPro" id="IPR020472">
    <property type="entry name" value="WD40_PAC1"/>
</dbReference>
<keyword evidence="8" id="KW-1185">Reference proteome</keyword>
<feature type="domain" description="Autophagy-related protein 16" evidence="6">
    <location>
        <begin position="13"/>
        <end position="209"/>
    </location>
</feature>
<evidence type="ECO:0000313" key="8">
    <source>
        <dbReference type="Proteomes" id="UP000242188"/>
    </source>
</evidence>
<dbReference type="SMART" id="SM00320">
    <property type="entry name" value="WD40"/>
    <property type="match status" value="7"/>
</dbReference>
<comment type="similarity">
    <text evidence="1">Belongs to the WD repeat ATG16 family.</text>
</comment>
<sequence length="552" mass="61637">MATAGVVPWKENLLLQLKCRNMKQKQPFEGLIQSHSKLFENATFLKSKNVHLTLETEKLKEENLSLQIKVESGGGSGGGNAGEKNSNLEHKLYKLQEELTELHRKRSENAQQIIDLNTALQEKEKELQAKDNRLSDATATELALKNAIKNLEHTIMELEATNQMLKDEHQALQLAFTALEEKYRKAQEDNRELVERWMDAKSKDADKLNAENDYVMRKRQAKLQKDLADAARESVNIAERQSSVMGTPICFNASLPDKAVYKFDAHDGEVNAIRWSPSGTTFATGGTDRKIKLWEVIAGKCESKGFLTGSNQGITSLDFDHEGSLILGASNDFASRVWSLDDQRIRHTLTGHSGKVLAAKFLGDSSKVVSGSHDRTLKIWDLHSRACVKTIFAGSSCNDLVTLHGTNVVSGHFDKRVRFWDTRSDSSTNEILLQGRLTSLDLSPDRSSLLCSTRDDTLKVIDLRMNQVSKTLYAEDFKVGCDWARAVFSPDGSYALAGSNDGALFIWNLAKSKVEKVLKDHSHAVIACSWHPVGTYVLSGERQKKVVLWSDF</sequence>
<proteinExistence type="inferred from homology"/>
<evidence type="ECO:0000256" key="4">
    <source>
        <dbReference type="PROSITE-ProRule" id="PRU00221"/>
    </source>
</evidence>
<dbReference type="PANTHER" id="PTHR19878:SF8">
    <property type="entry name" value="AUTOPHAGY-RELATED 16, ISOFORM F"/>
    <property type="match status" value="1"/>
</dbReference>
<organism evidence="7 8">
    <name type="scientific">Mizuhopecten yessoensis</name>
    <name type="common">Japanese scallop</name>
    <name type="synonym">Patinopecten yessoensis</name>
    <dbReference type="NCBI Taxonomy" id="6573"/>
    <lineage>
        <taxon>Eukaryota</taxon>
        <taxon>Metazoa</taxon>
        <taxon>Spiralia</taxon>
        <taxon>Lophotrochozoa</taxon>
        <taxon>Mollusca</taxon>
        <taxon>Bivalvia</taxon>
        <taxon>Autobranchia</taxon>
        <taxon>Pteriomorphia</taxon>
        <taxon>Pectinida</taxon>
        <taxon>Pectinoidea</taxon>
        <taxon>Pectinidae</taxon>
        <taxon>Mizuhopecten</taxon>
    </lineage>
</organism>
<dbReference type="GO" id="GO:0043495">
    <property type="term" value="F:protein-membrane adaptor activity"/>
    <property type="evidence" value="ECO:0007669"/>
    <property type="project" value="TreeGrafter"/>
</dbReference>
<dbReference type="InterPro" id="IPR019775">
    <property type="entry name" value="WD40_repeat_CS"/>
</dbReference>
<evidence type="ECO:0000256" key="2">
    <source>
        <dbReference type="ARBA" id="ARBA00022574"/>
    </source>
</evidence>
<evidence type="ECO:0000256" key="5">
    <source>
        <dbReference type="SAM" id="Coils"/>
    </source>
</evidence>
<dbReference type="EMBL" id="NEDP02005438">
    <property type="protein sequence ID" value="OWF40905.1"/>
    <property type="molecule type" value="Genomic_DNA"/>
</dbReference>
<dbReference type="AlphaFoldDB" id="A0A210PWQ8"/>
<dbReference type="Proteomes" id="UP000242188">
    <property type="component" value="Unassembled WGS sequence"/>
</dbReference>
<dbReference type="PROSITE" id="PS50294">
    <property type="entry name" value="WD_REPEATS_REGION"/>
    <property type="match status" value="4"/>
</dbReference>
<evidence type="ECO:0000259" key="6">
    <source>
        <dbReference type="Pfam" id="PF08614"/>
    </source>
</evidence>
<dbReference type="InterPro" id="IPR013923">
    <property type="entry name" value="Autophagy-rel_prot_16_dom"/>
</dbReference>
<dbReference type="Gene3D" id="2.130.10.10">
    <property type="entry name" value="YVTN repeat-like/Quinoprotein amine dehydrogenase"/>
    <property type="match status" value="3"/>
</dbReference>
<dbReference type="PROSITE" id="PS00678">
    <property type="entry name" value="WD_REPEATS_1"/>
    <property type="match status" value="2"/>
</dbReference>
<feature type="repeat" description="WD" evidence="4">
    <location>
        <begin position="518"/>
        <end position="552"/>
    </location>
</feature>
<evidence type="ECO:0000256" key="1">
    <source>
        <dbReference type="ARBA" id="ARBA00009271"/>
    </source>
</evidence>
<dbReference type="InterPro" id="IPR045160">
    <property type="entry name" value="ATG16"/>
</dbReference>
<dbReference type="GO" id="GO:0034274">
    <property type="term" value="C:Atg12-Atg5-Atg16 complex"/>
    <property type="evidence" value="ECO:0007669"/>
    <property type="project" value="TreeGrafter"/>
</dbReference>
<dbReference type="OrthoDB" id="6262491at2759"/>
<feature type="repeat" description="WD" evidence="4">
    <location>
        <begin position="263"/>
        <end position="304"/>
    </location>
</feature>
<dbReference type="GO" id="GO:0000045">
    <property type="term" value="P:autophagosome assembly"/>
    <property type="evidence" value="ECO:0007669"/>
    <property type="project" value="InterPro"/>
</dbReference>
<dbReference type="PANTHER" id="PTHR19878">
    <property type="entry name" value="AUTOPHAGY PROTEIN 16-LIKE"/>
    <property type="match status" value="1"/>
</dbReference>
<gene>
    <name evidence="7" type="ORF">KP79_PYT20247</name>
</gene>
<dbReference type="GO" id="GO:0034045">
    <property type="term" value="C:phagophore assembly site membrane"/>
    <property type="evidence" value="ECO:0007669"/>
    <property type="project" value="TreeGrafter"/>
</dbReference>
<dbReference type="InterPro" id="IPR036322">
    <property type="entry name" value="WD40_repeat_dom_sf"/>
</dbReference>
<feature type="coiled-coil region" evidence="5">
    <location>
        <begin position="85"/>
        <end position="196"/>
    </location>
</feature>
<dbReference type="STRING" id="6573.A0A210PWQ8"/>
<protein>
    <submittedName>
        <fullName evidence="7">Autophagy-related protein 16</fullName>
    </submittedName>
</protein>
<comment type="caution">
    <text evidence="7">The sequence shown here is derived from an EMBL/GenBank/DDBJ whole genome shotgun (WGS) entry which is preliminary data.</text>
</comment>
<dbReference type="GO" id="GO:0000421">
    <property type="term" value="C:autophagosome membrane"/>
    <property type="evidence" value="ECO:0007669"/>
    <property type="project" value="TreeGrafter"/>
</dbReference>
<feature type="repeat" description="WD" evidence="4">
    <location>
        <begin position="488"/>
        <end position="517"/>
    </location>
</feature>
<name>A0A210PWQ8_MIZYE</name>
<dbReference type="Gene3D" id="1.20.5.170">
    <property type="match status" value="1"/>
</dbReference>
<dbReference type="CDD" id="cd22887">
    <property type="entry name" value="Atg16_CCD"/>
    <property type="match status" value="1"/>
</dbReference>
<dbReference type="InterPro" id="IPR015943">
    <property type="entry name" value="WD40/YVTN_repeat-like_dom_sf"/>
</dbReference>
<reference evidence="7 8" key="1">
    <citation type="journal article" date="2017" name="Nat. Ecol. Evol.">
        <title>Scallop genome provides insights into evolution of bilaterian karyotype and development.</title>
        <authorList>
            <person name="Wang S."/>
            <person name="Zhang J."/>
            <person name="Jiao W."/>
            <person name="Li J."/>
            <person name="Xun X."/>
            <person name="Sun Y."/>
            <person name="Guo X."/>
            <person name="Huan P."/>
            <person name="Dong B."/>
            <person name="Zhang L."/>
            <person name="Hu X."/>
            <person name="Sun X."/>
            <person name="Wang J."/>
            <person name="Zhao C."/>
            <person name="Wang Y."/>
            <person name="Wang D."/>
            <person name="Huang X."/>
            <person name="Wang R."/>
            <person name="Lv J."/>
            <person name="Li Y."/>
            <person name="Zhang Z."/>
            <person name="Liu B."/>
            <person name="Lu W."/>
            <person name="Hui Y."/>
            <person name="Liang J."/>
            <person name="Zhou Z."/>
            <person name="Hou R."/>
            <person name="Li X."/>
            <person name="Liu Y."/>
            <person name="Li H."/>
            <person name="Ning X."/>
            <person name="Lin Y."/>
            <person name="Zhao L."/>
            <person name="Xing Q."/>
            <person name="Dou J."/>
            <person name="Li Y."/>
            <person name="Mao J."/>
            <person name="Guo H."/>
            <person name="Dou H."/>
            <person name="Li T."/>
            <person name="Mu C."/>
            <person name="Jiang W."/>
            <person name="Fu Q."/>
            <person name="Fu X."/>
            <person name="Miao Y."/>
            <person name="Liu J."/>
            <person name="Yu Q."/>
            <person name="Li R."/>
            <person name="Liao H."/>
            <person name="Li X."/>
            <person name="Kong Y."/>
            <person name="Jiang Z."/>
            <person name="Chourrout D."/>
            <person name="Li R."/>
            <person name="Bao Z."/>
        </authorList>
    </citation>
    <scope>NUCLEOTIDE SEQUENCE [LARGE SCALE GENOMIC DNA]</scope>
    <source>
        <strain evidence="7 8">PY_sf001</strain>
    </source>
</reference>